<comment type="caution">
    <text evidence="2">The sequence shown here is derived from an EMBL/GenBank/DDBJ whole genome shotgun (WGS) entry which is preliminary data.</text>
</comment>
<dbReference type="EMBL" id="BAAAUX010000029">
    <property type="protein sequence ID" value="GAA2815128.1"/>
    <property type="molecule type" value="Genomic_DNA"/>
</dbReference>
<evidence type="ECO:0000313" key="2">
    <source>
        <dbReference type="EMBL" id="GAA2815128.1"/>
    </source>
</evidence>
<dbReference type="Gene3D" id="3.40.50.720">
    <property type="entry name" value="NAD(P)-binding Rossmann-like Domain"/>
    <property type="match status" value="1"/>
</dbReference>
<protein>
    <submittedName>
        <fullName evidence="2">SDR family oxidoreductase</fullName>
    </submittedName>
</protein>
<dbReference type="RefSeq" id="WP_344685161.1">
    <property type="nucleotide sequence ID" value="NZ_BAAAUX010000029.1"/>
</dbReference>
<evidence type="ECO:0000256" key="1">
    <source>
        <dbReference type="SAM" id="MobiDB-lite"/>
    </source>
</evidence>
<gene>
    <name evidence="2" type="ORF">GCM10010470_58200</name>
</gene>
<name>A0ABN3VLR1_9PSEU</name>
<organism evidence="2 3">
    <name type="scientific">Saccharopolyspora taberi</name>
    <dbReference type="NCBI Taxonomy" id="60895"/>
    <lineage>
        <taxon>Bacteria</taxon>
        <taxon>Bacillati</taxon>
        <taxon>Actinomycetota</taxon>
        <taxon>Actinomycetes</taxon>
        <taxon>Pseudonocardiales</taxon>
        <taxon>Pseudonocardiaceae</taxon>
        <taxon>Saccharopolyspora</taxon>
    </lineage>
</organism>
<accession>A0ABN3VLR1</accession>
<dbReference type="SUPFAM" id="SSF51735">
    <property type="entry name" value="NAD(P)-binding Rossmann-fold domains"/>
    <property type="match status" value="1"/>
</dbReference>
<evidence type="ECO:0000313" key="3">
    <source>
        <dbReference type="Proteomes" id="UP001500979"/>
    </source>
</evidence>
<dbReference type="Proteomes" id="UP001500979">
    <property type="component" value="Unassembled WGS sequence"/>
</dbReference>
<proteinExistence type="predicted"/>
<keyword evidence="3" id="KW-1185">Reference proteome</keyword>
<dbReference type="InterPro" id="IPR036291">
    <property type="entry name" value="NAD(P)-bd_dom_sf"/>
</dbReference>
<feature type="region of interest" description="Disordered" evidence="1">
    <location>
        <begin position="230"/>
        <end position="255"/>
    </location>
</feature>
<sequence length="352" mass="37316">MRLLVLGGTEFLSYAVADDAARRGHEVVCAARGVSGTVPAGARLVRVDREVGVEPLAGERFDAVVDVARMSYRWVRDALAAVRADHWTFVSTINVYKDTAVPGPELLEPITEETSDNSPEVYGGVKVASENAVLDALGDRALIVRPGLITGARDVHDRFGYWANRLSRGGRVVVPDVPAQPIQQIDVLDLAGWIVDSAERRTTGIFDAVGPVLQLGALLGEIAEAVAPEVRSDSVGPEVPSDSVGPEVPSDSVGPEGTALVGIAPEHLVEAGVAHWAGPKSLPLWAPDTHQGFVSRDGSAIVAAGLRTRPVAETARVALDTERGLGVDRERKAGLTAEEEAELLATLPHRIW</sequence>
<reference evidence="2 3" key="1">
    <citation type="journal article" date="2019" name="Int. J. Syst. Evol. Microbiol.">
        <title>The Global Catalogue of Microorganisms (GCM) 10K type strain sequencing project: providing services to taxonomists for standard genome sequencing and annotation.</title>
        <authorList>
            <consortium name="The Broad Institute Genomics Platform"/>
            <consortium name="The Broad Institute Genome Sequencing Center for Infectious Disease"/>
            <person name="Wu L."/>
            <person name="Ma J."/>
        </authorList>
    </citation>
    <scope>NUCLEOTIDE SEQUENCE [LARGE SCALE GENOMIC DNA]</scope>
    <source>
        <strain evidence="2 3">JCM 9383</strain>
    </source>
</reference>